<dbReference type="PROSITE" id="PS50878">
    <property type="entry name" value="RT_POL"/>
    <property type="match status" value="1"/>
</dbReference>
<evidence type="ECO:0000313" key="3">
    <source>
        <dbReference type="RefSeq" id="XP_029657423.1"/>
    </source>
</evidence>
<gene>
    <name evidence="3" type="primary">LOC115231570</name>
</gene>
<dbReference type="Pfam" id="PF00078">
    <property type="entry name" value="RVT_1"/>
    <property type="match status" value="1"/>
</dbReference>
<dbReference type="AlphaFoldDB" id="A0A6P7U062"/>
<proteinExistence type="predicted"/>
<feature type="domain" description="Reverse transcriptase" evidence="1">
    <location>
        <begin position="110"/>
        <end position="340"/>
    </location>
</feature>
<dbReference type="RefSeq" id="XP_029657423.1">
    <property type="nucleotide sequence ID" value="XM_029801563.1"/>
</dbReference>
<dbReference type="KEGG" id="osn:115231570"/>
<organism evidence="2 3">
    <name type="scientific">Octopus sinensis</name>
    <name type="common">East Asian common octopus</name>
    <dbReference type="NCBI Taxonomy" id="2607531"/>
    <lineage>
        <taxon>Eukaryota</taxon>
        <taxon>Metazoa</taxon>
        <taxon>Spiralia</taxon>
        <taxon>Lophotrochozoa</taxon>
        <taxon>Mollusca</taxon>
        <taxon>Cephalopoda</taxon>
        <taxon>Coleoidea</taxon>
        <taxon>Octopodiformes</taxon>
        <taxon>Octopoda</taxon>
        <taxon>Incirrata</taxon>
        <taxon>Octopodidae</taxon>
        <taxon>Octopus</taxon>
    </lineage>
</organism>
<dbReference type="SUPFAM" id="SSF56672">
    <property type="entry name" value="DNA/RNA polymerases"/>
    <property type="match status" value="1"/>
</dbReference>
<dbReference type="PANTHER" id="PTHR48462:SF1">
    <property type="entry name" value="PROTEIN, PUTATIVE-RELATED"/>
    <property type="match status" value="1"/>
</dbReference>
<dbReference type="Proteomes" id="UP000515154">
    <property type="component" value="Unplaced"/>
</dbReference>
<accession>A0A6P7U062</accession>
<evidence type="ECO:0000259" key="1">
    <source>
        <dbReference type="PROSITE" id="PS50878"/>
    </source>
</evidence>
<dbReference type="PANTHER" id="PTHR48462">
    <property type="entry name" value="PROTEIN, PUTATIVE-RELATED"/>
    <property type="match status" value="1"/>
</dbReference>
<name>A0A6P7U062_9MOLL</name>
<reference evidence="3" key="1">
    <citation type="submission" date="2025-08" db="UniProtKB">
        <authorList>
            <consortium name="RefSeq"/>
        </authorList>
    </citation>
    <scope>IDENTIFICATION</scope>
</reference>
<protein>
    <submittedName>
        <fullName evidence="3">Uncharacterized protein LOC115231570</fullName>
    </submittedName>
</protein>
<sequence length="709" mass="76577">MEGNVASAVRVLSSDDRVLSITPSVLAELNAKHPSPPADLRSTTLNSDYPATYAPKEDVLDAINSLATGSCGGIDGLRPGHVKDLLSSHTCEAGARLLVSITALTNMIIQAQIPEYARDLLFSANITALRKKEGGIRPIAVGTFFRRLASKVACRQVTKSLGQELRPFQLGVGVRGGCEAAVHAARKFISASSERPDNASVLVKLDLTNAFNSLRRDCILETCYRRAPSIARLVSMAYSKPSLLIADDQILHSSNGVQQGDPLGPLLFALTIDPVVRNISSRFNVWYLDDATIGGPVASVLKDLENLIPSLNSLGLSINPLKSEIANIGFTPEDFTSVFNTFSNVLPNIRRTLIENLKILGSPISNLGVESSLYAKTSSLVAISNKLAKIDSHSGLFFLRNCFAIPKLLFILRSAPCFFNLRALESFDFSLKSSLESICNITLDEIGWQQAILPISHGGIGIRSSVDLSIPAYLSSVNATNDLVQEILQSVTESSMDTESVAAESCWKGMSLEIPENTHAQGQWDRILCDHKINSLKPKLNQHRLACLLAASQPYSGAWLTAIPMASIGTLMDNDCVRISVSLRLGLPICKTHQCRCGLRVDPYGHHPLSCSRSAGRFPRHAAINDTVSRALTTAGFPNELEPVGLDRGDGKRPDGMTIFPFEKGKCLIWDATCSDTFSAKNLIASAAEPGSVAKQAELTNRRSTGSWP</sequence>
<evidence type="ECO:0000313" key="2">
    <source>
        <dbReference type="Proteomes" id="UP000515154"/>
    </source>
</evidence>
<dbReference type="InterPro" id="IPR043502">
    <property type="entry name" value="DNA/RNA_pol_sf"/>
</dbReference>
<keyword evidence="2" id="KW-1185">Reference proteome</keyword>
<dbReference type="InterPro" id="IPR000477">
    <property type="entry name" value="RT_dom"/>
</dbReference>